<evidence type="ECO:0008006" key="3">
    <source>
        <dbReference type="Google" id="ProtNLM"/>
    </source>
</evidence>
<keyword evidence="1" id="KW-0732">Signal</keyword>
<evidence type="ECO:0000313" key="2">
    <source>
        <dbReference type="EMBL" id="XDQ69597.1"/>
    </source>
</evidence>
<feature type="chain" id="PRO_5044330148" description="Lipoprotein" evidence="1">
    <location>
        <begin position="26"/>
        <end position="456"/>
    </location>
</feature>
<gene>
    <name evidence="2" type="ORF">AB5J54_03270</name>
</gene>
<evidence type="ECO:0000256" key="1">
    <source>
        <dbReference type="SAM" id="SignalP"/>
    </source>
</evidence>
<name>A0AB39SN56_9ACTN</name>
<feature type="signal peptide" evidence="1">
    <location>
        <begin position="1"/>
        <end position="25"/>
    </location>
</feature>
<reference evidence="2" key="1">
    <citation type="submission" date="2024-07" db="EMBL/GenBank/DDBJ databases">
        <authorList>
            <person name="Yu S.T."/>
        </authorList>
    </citation>
    <scope>NUCLEOTIDE SEQUENCE</scope>
    <source>
        <strain evidence="2">R44</strain>
    </source>
</reference>
<proteinExistence type="predicted"/>
<dbReference type="EMBL" id="CP163444">
    <property type="protein sequence ID" value="XDQ69597.1"/>
    <property type="molecule type" value="Genomic_DNA"/>
</dbReference>
<dbReference type="RefSeq" id="WP_369142338.1">
    <property type="nucleotide sequence ID" value="NZ_CP163444.1"/>
</dbReference>
<organism evidence="2">
    <name type="scientific">Streptomyces sp. R44</name>
    <dbReference type="NCBI Taxonomy" id="3238633"/>
    <lineage>
        <taxon>Bacteria</taxon>
        <taxon>Bacillati</taxon>
        <taxon>Actinomycetota</taxon>
        <taxon>Actinomycetes</taxon>
        <taxon>Kitasatosporales</taxon>
        <taxon>Streptomycetaceae</taxon>
        <taxon>Streptomyces</taxon>
    </lineage>
</organism>
<accession>A0AB39SN56</accession>
<dbReference type="AlphaFoldDB" id="A0AB39SN56"/>
<sequence length="456" mass="48019">MRNRHPAAAVSAVLAAALATGVCTACSAGAVGGRGASGIPSSSGDCIRAVDTESGKEAHGCLPLAPEQDRVDRVTPVFSRPTDITNPLHASSKLQQVIYGGQVDGKPFRTELTLLPDIKTITVNGEQVRARTLQYLSFSDGRIKEVAFDWFAQADDGSVWYLGEDVFNYEDGVVADTGGTWRSGKSGPAAMIMPAHPKTGDVYRPENSPGVVFEEVTVKAVGETVSGPYGPVKGAMTTTEIHMDGTHEDKVVAPGYGEFVIDEPGSDLEAVELAVPTDVTQGPAPAELAALSAAVRAAHTGATEATVAKVRSAWDAYRAADHVPALLVRQMDRDVDSLTTAVKARDADLTRGAVLRVAQNDLDLHLRYEPLATVEAARMGLWARQSTLDGAARDAGAIAGDVTSLELTWDRVKNGTDPARADRVAASLRALRDAADRKDTAVAQQAVERLNSALSG</sequence>
<protein>
    <recommendedName>
        <fullName evidence="3">Lipoprotein</fullName>
    </recommendedName>
</protein>